<reference evidence="2 3" key="1">
    <citation type="submission" date="2023-06" db="EMBL/GenBank/DDBJ databases">
        <title>Actinomycetospora Odt1-22.</title>
        <authorList>
            <person name="Supong K."/>
        </authorList>
    </citation>
    <scope>NUCLEOTIDE SEQUENCE [LARGE SCALE GENOMIC DNA]</scope>
    <source>
        <strain evidence="2 3">Odt1-22</strain>
    </source>
</reference>
<dbReference type="InterPro" id="IPR051783">
    <property type="entry name" value="NAD(P)-dependent_oxidoreduct"/>
</dbReference>
<evidence type="ECO:0000259" key="1">
    <source>
        <dbReference type="Pfam" id="PF01370"/>
    </source>
</evidence>
<dbReference type="Gene3D" id="3.40.50.720">
    <property type="entry name" value="NAD(P)-binding Rossmann-like Domain"/>
    <property type="match status" value="1"/>
</dbReference>
<keyword evidence="3" id="KW-1185">Reference proteome</keyword>
<protein>
    <submittedName>
        <fullName evidence="2">SDR family oxidoreductase</fullName>
    </submittedName>
</protein>
<name>A0ABT7MHR1_9PSEU</name>
<dbReference type="SUPFAM" id="SSF51735">
    <property type="entry name" value="NAD(P)-binding Rossmann-fold domains"/>
    <property type="match status" value="1"/>
</dbReference>
<gene>
    <name evidence="2" type="ORF">QRT03_29910</name>
</gene>
<dbReference type="InterPro" id="IPR001509">
    <property type="entry name" value="Epimerase_deHydtase"/>
</dbReference>
<dbReference type="CDD" id="cd05262">
    <property type="entry name" value="SDR_a7"/>
    <property type="match status" value="1"/>
</dbReference>
<feature type="domain" description="NAD-dependent epimerase/dehydratase" evidence="1">
    <location>
        <begin position="3"/>
        <end position="217"/>
    </location>
</feature>
<dbReference type="Pfam" id="PF01370">
    <property type="entry name" value="Epimerase"/>
    <property type="match status" value="1"/>
</dbReference>
<dbReference type="PANTHER" id="PTHR48079:SF6">
    <property type="entry name" value="NAD(P)-BINDING DOMAIN-CONTAINING PROTEIN-RELATED"/>
    <property type="match status" value="1"/>
</dbReference>
<organism evidence="2 3">
    <name type="scientific">Actinomycetospora termitidis</name>
    <dbReference type="NCBI Taxonomy" id="3053470"/>
    <lineage>
        <taxon>Bacteria</taxon>
        <taxon>Bacillati</taxon>
        <taxon>Actinomycetota</taxon>
        <taxon>Actinomycetes</taxon>
        <taxon>Pseudonocardiales</taxon>
        <taxon>Pseudonocardiaceae</taxon>
        <taxon>Actinomycetospora</taxon>
    </lineage>
</organism>
<dbReference type="Proteomes" id="UP001231924">
    <property type="component" value="Unassembled WGS sequence"/>
</dbReference>
<sequence>MHVFVTGGTGTIGNAVVAELLGAGHSVLGLARTERSARALENAGATVVRGGLADLDALRESAAATDGVISLAFDHGNETGDPTALDRSIAQETAAIETLGQTLLGSGRPLVVVSGTPWIAGRAATEHDPLPTDGPVGGRARAVNAALALAEQGVRSTAVRIPRTAHDRGTGGFAGLLTEQARRSGVAGYPGDGTQRWPAVHARDAAVLFRLALETAPAGTAWHAVADEGDAVVDIATVIGKRLGLPVGSVPAETFGPFGPIFAADQPASSAHTRATLGWEPTHPSLLEDLELLEP</sequence>
<evidence type="ECO:0000313" key="2">
    <source>
        <dbReference type="EMBL" id="MDL5160219.1"/>
    </source>
</evidence>
<dbReference type="RefSeq" id="WP_286056830.1">
    <property type="nucleotide sequence ID" value="NZ_JASVWF010000010.1"/>
</dbReference>
<proteinExistence type="predicted"/>
<dbReference type="PANTHER" id="PTHR48079">
    <property type="entry name" value="PROTEIN YEEZ"/>
    <property type="match status" value="1"/>
</dbReference>
<dbReference type="EMBL" id="JASVWF010000010">
    <property type="protein sequence ID" value="MDL5160219.1"/>
    <property type="molecule type" value="Genomic_DNA"/>
</dbReference>
<dbReference type="InterPro" id="IPR036291">
    <property type="entry name" value="NAD(P)-bd_dom_sf"/>
</dbReference>
<comment type="caution">
    <text evidence="2">The sequence shown here is derived from an EMBL/GenBank/DDBJ whole genome shotgun (WGS) entry which is preliminary data.</text>
</comment>
<evidence type="ECO:0000313" key="3">
    <source>
        <dbReference type="Proteomes" id="UP001231924"/>
    </source>
</evidence>
<accession>A0ABT7MHR1</accession>